<feature type="region of interest" description="Disordered" evidence="1">
    <location>
        <begin position="112"/>
        <end position="134"/>
    </location>
</feature>
<evidence type="ECO:0000313" key="3">
    <source>
        <dbReference type="EMBL" id="KAL2872795.1"/>
    </source>
</evidence>
<dbReference type="Proteomes" id="UP001610432">
    <property type="component" value="Unassembled WGS sequence"/>
</dbReference>
<evidence type="ECO:0000313" key="4">
    <source>
        <dbReference type="Proteomes" id="UP001610432"/>
    </source>
</evidence>
<reference evidence="3 4" key="1">
    <citation type="submission" date="2024-07" db="EMBL/GenBank/DDBJ databases">
        <title>Section-level genome sequencing and comparative genomics of Aspergillus sections Usti and Cavernicolus.</title>
        <authorList>
            <consortium name="Lawrence Berkeley National Laboratory"/>
            <person name="Nybo J.L."/>
            <person name="Vesth T.C."/>
            <person name="Theobald S."/>
            <person name="Frisvad J.C."/>
            <person name="Larsen T.O."/>
            <person name="Kjaerboelling I."/>
            <person name="Rothschild-Mancinelli K."/>
            <person name="Lyhne E.K."/>
            <person name="Kogle M.E."/>
            <person name="Barry K."/>
            <person name="Clum A."/>
            <person name="Na H."/>
            <person name="Ledsgaard L."/>
            <person name="Lin J."/>
            <person name="Lipzen A."/>
            <person name="Kuo A."/>
            <person name="Riley R."/>
            <person name="Mondo S."/>
            <person name="Labutti K."/>
            <person name="Haridas S."/>
            <person name="Pangalinan J."/>
            <person name="Salamov A.A."/>
            <person name="Simmons B.A."/>
            <person name="Magnuson J.K."/>
            <person name="Chen J."/>
            <person name="Drula E."/>
            <person name="Henrissat B."/>
            <person name="Wiebenga A."/>
            <person name="Lubbers R.J."/>
            <person name="Gomes A.C."/>
            <person name="Macurrencykelacurrency M.R."/>
            <person name="Stajich J."/>
            <person name="Grigoriev I.V."/>
            <person name="Mortensen U.H."/>
            <person name="De Vries R.P."/>
            <person name="Baker S.E."/>
            <person name="Andersen M.R."/>
        </authorList>
    </citation>
    <scope>NUCLEOTIDE SEQUENCE [LARGE SCALE GENOMIC DNA]</scope>
    <source>
        <strain evidence="3 4">CBS 449.75</strain>
    </source>
</reference>
<dbReference type="RefSeq" id="XP_070891773.1">
    <property type="nucleotide sequence ID" value="XM_071025246.1"/>
</dbReference>
<organism evidence="3 4">
    <name type="scientific">Aspergillus lucknowensis</name>
    <dbReference type="NCBI Taxonomy" id="176173"/>
    <lineage>
        <taxon>Eukaryota</taxon>
        <taxon>Fungi</taxon>
        <taxon>Dikarya</taxon>
        <taxon>Ascomycota</taxon>
        <taxon>Pezizomycotina</taxon>
        <taxon>Eurotiomycetes</taxon>
        <taxon>Eurotiomycetidae</taxon>
        <taxon>Eurotiales</taxon>
        <taxon>Aspergillaceae</taxon>
        <taxon>Aspergillus</taxon>
        <taxon>Aspergillus subgen. Nidulantes</taxon>
    </lineage>
</organism>
<name>A0ABR4M855_9EURO</name>
<keyword evidence="4" id="KW-1185">Reference proteome</keyword>
<comment type="caution">
    <text evidence="3">The sequence shown here is derived from an EMBL/GenBank/DDBJ whole genome shotgun (WGS) entry which is preliminary data.</text>
</comment>
<feature type="chain" id="PRO_5046735188" evidence="2">
    <location>
        <begin position="24"/>
        <end position="194"/>
    </location>
</feature>
<feature type="signal peptide" evidence="2">
    <location>
        <begin position="1"/>
        <end position="23"/>
    </location>
</feature>
<proteinExistence type="predicted"/>
<dbReference type="EMBL" id="JBFXLQ010000001">
    <property type="protein sequence ID" value="KAL2872795.1"/>
    <property type="molecule type" value="Genomic_DNA"/>
</dbReference>
<sequence length="194" mass="21649">MHCESNAFSTFGWLTAWMSLLRGHRESLLRLLTLPCVLNSTVAQSLSRALRPFVLPTRYRQHHSNYYFAVPSPYSHTLLPRSYPLLTTCLALLQTSSASWVEVGTKSLEGAENKCKQPCQPSRMSRKGRSRSDPQTLGSVVDLIVIFPIVADATSVCPNYWEDPNPRPASRTTGNSISVWLSSPRLLNSNDAKL</sequence>
<protein>
    <submittedName>
        <fullName evidence="3">Uncharacterized protein</fullName>
    </submittedName>
</protein>
<dbReference type="GeneID" id="98140318"/>
<keyword evidence="2" id="KW-0732">Signal</keyword>
<evidence type="ECO:0000256" key="1">
    <source>
        <dbReference type="SAM" id="MobiDB-lite"/>
    </source>
</evidence>
<evidence type="ECO:0000256" key="2">
    <source>
        <dbReference type="SAM" id="SignalP"/>
    </source>
</evidence>
<accession>A0ABR4M855</accession>
<gene>
    <name evidence="3" type="ORF">BJX67DRAFT_18559</name>
</gene>